<comment type="caution">
    <text evidence="2">The sequence shown here is derived from an EMBL/GenBank/DDBJ whole genome shotgun (WGS) entry which is preliminary data.</text>
</comment>
<evidence type="ECO:0000259" key="1">
    <source>
        <dbReference type="Pfam" id="PF13115"/>
    </source>
</evidence>
<evidence type="ECO:0000313" key="2">
    <source>
        <dbReference type="EMBL" id="RDU73751.1"/>
    </source>
</evidence>
<reference evidence="2 3" key="1">
    <citation type="submission" date="2018-04" db="EMBL/GenBank/DDBJ databases">
        <title>Novel Campyloabacter and Helicobacter Species and Strains.</title>
        <authorList>
            <person name="Mannion A.J."/>
            <person name="Shen Z."/>
            <person name="Fox J.G."/>
        </authorList>
    </citation>
    <scope>NUCLEOTIDE SEQUENCE [LARGE SCALE GENOMIC DNA]</scope>
    <source>
        <strain evidence="2 3">MIT 97-5075</strain>
    </source>
</reference>
<evidence type="ECO:0000313" key="3">
    <source>
        <dbReference type="Proteomes" id="UP000256424"/>
    </source>
</evidence>
<protein>
    <submittedName>
        <fullName evidence="2">Copper resistance protein</fullName>
    </submittedName>
</protein>
<feature type="domain" description="YtkA-like" evidence="1">
    <location>
        <begin position="47"/>
        <end position="122"/>
    </location>
</feature>
<dbReference type="InterPro" id="IPR032693">
    <property type="entry name" value="YtkA-like_dom"/>
</dbReference>
<proteinExistence type="predicted"/>
<dbReference type="OrthoDB" id="5339750at2"/>
<dbReference type="Pfam" id="PF13115">
    <property type="entry name" value="YtkA"/>
    <property type="match status" value="1"/>
</dbReference>
<dbReference type="AlphaFoldDB" id="A0A3D8JA20"/>
<keyword evidence="3" id="KW-1185">Reference proteome</keyword>
<dbReference type="EMBL" id="NXLW01000001">
    <property type="protein sequence ID" value="RDU73751.1"/>
    <property type="molecule type" value="Genomic_DNA"/>
</dbReference>
<accession>A0A3D8JA20</accession>
<organism evidence="2 3">
    <name type="scientific">Helicobacter aurati</name>
    <dbReference type="NCBI Taxonomy" id="137778"/>
    <lineage>
        <taxon>Bacteria</taxon>
        <taxon>Pseudomonadati</taxon>
        <taxon>Campylobacterota</taxon>
        <taxon>Epsilonproteobacteria</taxon>
        <taxon>Campylobacterales</taxon>
        <taxon>Helicobacteraceae</taxon>
        <taxon>Helicobacter</taxon>
    </lineage>
</organism>
<gene>
    <name evidence="2" type="ORF">CQA66_00775</name>
</gene>
<dbReference type="Proteomes" id="UP000256424">
    <property type="component" value="Unassembled WGS sequence"/>
</dbReference>
<dbReference type="RefSeq" id="WP_104762583.1">
    <property type="nucleotide sequence ID" value="NZ_FZPM01000005.1"/>
</dbReference>
<sequence>MMTTSLPCATLKKLHSIGVIVAIIAVFLLSNKALAFEKQIPHKDFIILLSSPKNFVSGKNEFELTIKQGQKFIADSALKLSFTMPEMPGMPKMTEVATISLRGNSYKGVVVFPHGGTWQIRIQFSVDNKKYQAKSSIDF</sequence>
<name>A0A3D8JA20_9HELI</name>